<evidence type="ECO:0000313" key="3">
    <source>
        <dbReference type="Proteomes" id="UP000004324"/>
    </source>
</evidence>
<name>I9AXA1_9FIRM</name>
<feature type="domain" description="HTH cro/C1-type" evidence="1">
    <location>
        <begin position="7"/>
        <end position="63"/>
    </location>
</feature>
<dbReference type="PROSITE" id="PS50943">
    <property type="entry name" value="HTH_CROC1"/>
    <property type="match status" value="1"/>
</dbReference>
<comment type="caution">
    <text evidence="2">The sequence shown here is derived from an EMBL/GenBank/DDBJ whole genome shotgun (WGS) entry which is preliminary data.</text>
</comment>
<dbReference type="RefSeq" id="WP_007935987.1">
    <property type="nucleotide sequence ID" value="NZ_AKVJ01000030.1"/>
</dbReference>
<proteinExistence type="predicted"/>
<evidence type="ECO:0000313" key="2">
    <source>
        <dbReference type="EMBL" id="EIW17522.1"/>
    </source>
</evidence>
<dbReference type="Proteomes" id="UP000004324">
    <property type="component" value="Unassembled WGS sequence"/>
</dbReference>
<evidence type="ECO:0000259" key="1">
    <source>
        <dbReference type="PROSITE" id="PS50943"/>
    </source>
</evidence>
<dbReference type="SUPFAM" id="SSF47413">
    <property type="entry name" value="lambda repressor-like DNA-binding domains"/>
    <property type="match status" value="1"/>
</dbReference>
<dbReference type="PATRIC" id="fig|1149862.3.peg.3241"/>
<dbReference type="CDD" id="cd00093">
    <property type="entry name" value="HTH_XRE"/>
    <property type="match status" value="1"/>
</dbReference>
<dbReference type="GO" id="GO:0003677">
    <property type="term" value="F:DNA binding"/>
    <property type="evidence" value="ECO:0007669"/>
    <property type="project" value="InterPro"/>
</dbReference>
<reference evidence="2 3" key="1">
    <citation type="journal article" date="2012" name="J. Bacteriol.">
        <title>Draft Genome Sequences for Two Metal-Reducing Pelosinus fermentans Strains Isolated from a Cr(VI)-Contaminated Site and for Type Strain R7.</title>
        <authorList>
            <person name="Brown S.D."/>
            <person name="Podar M."/>
            <person name="Klingeman D.M."/>
            <person name="Johnson C.M."/>
            <person name="Yang Z.K."/>
            <person name="Utturkar S.M."/>
            <person name="Land M.L."/>
            <person name="Mosher J.J."/>
            <person name="Hurt R.A.Jr."/>
            <person name="Phelps T.J."/>
            <person name="Palumbo A.V."/>
            <person name="Arkin A.P."/>
            <person name="Hazen T.C."/>
            <person name="Elias D.A."/>
        </authorList>
    </citation>
    <scope>NUCLEOTIDE SEQUENCE [LARGE SCALE GENOMIC DNA]</scope>
    <source>
        <strain evidence="2 3">B4</strain>
    </source>
</reference>
<sequence>MAKRIGLILAREKLGYSKKTVAKEAGIDRQRYGRIESGEADRVDVTEAYKIANFLGCEHPKEIFLDNDG</sequence>
<protein>
    <submittedName>
        <fullName evidence="2">Helix-turn-helix domain protein</fullName>
    </submittedName>
</protein>
<dbReference type="Gene3D" id="1.10.260.40">
    <property type="entry name" value="lambda repressor-like DNA-binding domains"/>
    <property type="match status" value="1"/>
</dbReference>
<dbReference type="InterPro" id="IPR010982">
    <property type="entry name" value="Lambda_DNA-bd_dom_sf"/>
</dbReference>
<organism evidence="2 3">
    <name type="scientific">Pelosinus fermentans B4</name>
    <dbReference type="NCBI Taxonomy" id="1149862"/>
    <lineage>
        <taxon>Bacteria</taxon>
        <taxon>Bacillati</taxon>
        <taxon>Bacillota</taxon>
        <taxon>Negativicutes</taxon>
        <taxon>Selenomonadales</taxon>
        <taxon>Sporomusaceae</taxon>
        <taxon>Pelosinus</taxon>
    </lineage>
</organism>
<accession>I9AXA1</accession>
<dbReference type="AlphaFoldDB" id="I9AXA1"/>
<dbReference type="InterPro" id="IPR001387">
    <property type="entry name" value="Cro/C1-type_HTH"/>
</dbReference>
<dbReference type="EMBL" id="AKVJ01000030">
    <property type="protein sequence ID" value="EIW17522.1"/>
    <property type="molecule type" value="Genomic_DNA"/>
</dbReference>
<keyword evidence="3" id="KW-1185">Reference proteome</keyword>
<dbReference type="Pfam" id="PF01381">
    <property type="entry name" value="HTH_3"/>
    <property type="match status" value="1"/>
</dbReference>
<gene>
    <name evidence="2" type="ORF">FB4_4271</name>
</gene>
<dbReference type="SMART" id="SM00530">
    <property type="entry name" value="HTH_XRE"/>
    <property type="match status" value="1"/>
</dbReference>
<dbReference type="OrthoDB" id="9935590at2"/>